<sequence>METLRDIVEALIRLFQREVHERAVLVPLDDVHEIKSPPSLILQGPALAENRCRRVQAFEVCKDLDRLTYERWPAPRLYHLDFDIVATTANDAQLLDLQAKITRFYLDHPVLAIEDRGALNLTELVPMGSLRRVNLSNLKQSAGRLRIEDCPIYGNAVEEGRLIVDRHFEFRGGLVEDRRFTSQPEESP</sequence>
<proteinExistence type="predicted"/>
<name>A0A8A4TYN0_SULCO</name>
<reference evidence="1" key="1">
    <citation type="submission" date="2021-03" db="EMBL/GenBank/DDBJ databases">
        <title>Acanthopleuribacteraceae sp. M133.</title>
        <authorList>
            <person name="Wang G."/>
        </authorList>
    </citation>
    <scope>NUCLEOTIDE SEQUENCE</scope>
    <source>
        <strain evidence="1">M133</strain>
    </source>
</reference>
<dbReference type="RefSeq" id="WP_237384291.1">
    <property type="nucleotide sequence ID" value="NZ_CP071793.1"/>
</dbReference>
<evidence type="ECO:0000313" key="1">
    <source>
        <dbReference type="EMBL" id="QTD54194.1"/>
    </source>
</evidence>
<organism evidence="1 2">
    <name type="scientific">Sulfidibacter corallicola</name>
    <dbReference type="NCBI Taxonomy" id="2818388"/>
    <lineage>
        <taxon>Bacteria</taxon>
        <taxon>Pseudomonadati</taxon>
        <taxon>Acidobacteriota</taxon>
        <taxon>Holophagae</taxon>
        <taxon>Acanthopleuribacterales</taxon>
        <taxon>Acanthopleuribacteraceae</taxon>
        <taxon>Sulfidibacter</taxon>
    </lineage>
</organism>
<keyword evidence="2" id="KW-1185">Reference proteome</keyword>
<dbReference type="AlphaFoldDB" id="A0A8A4TYN0"/>
<gene>
    <name evidence="1" type="ORF">J3U87_17245</name>
</gene>
<evidence type="ECO:0000313" key="2">
    <source>
        <dbReference type="Proteomes" id="UP000663929"/>
    </source>
</evidence>
<dbReference type="KEGG" id="scor:J3U87_17245"/>
<dbReference type="EMBL" id="CP071793">
    <property type="protein sequence ID" value="QTD54194.1"/>
    <property type="molecule type" value="Genomic_DNA"/>
</dbReference>
<protein>
    <submittedName>
        <fullName evidence="1">Uncharacterized protein</fullName>
    </submittedName>
</protein>
<dbReference type="Proteomes" id="UP000663929">
    <property type="component" value="Chromosome"/>
</dbReference>
<accession>A0A8A4TYN0</accession>